<dbReference type="EMBL" id="DF820464">
    <property type="protein sequence ID" value="GAK56061.1"/>
    <property type="molecule type" value="Genomic_DNA"/>
</dbReference>
<organism evidence="1 2">
    <name type="scientific">Vecturithrix granuli</name>
    <dbReference type="NCBI Taxonomy" id="1499967"/>
    <lineage>
        <taxon>Bacteria</taxon>
        <taxon>Candidatus Moduliflexota</taxon>
        <taxon>Candidatus Vecturitrichia</taxon>
        <taxon>Candidatus Vecturitrichales</taxon>
        <taxon>Candidatus Vecturitrichaceae</taxon>
        <taxon>Candidatus Vecturithrix</taxon>
    </lineage>
</organism>
<dbReference type="AlphaFoldDB" id="A0A081BUQ6"/>
<dbReference type="STRING" id="1499967.U27_03023"/>
<evidence type="ECO:0000313" key="1">
    <source>
        <dbReference type="EMBL" id="GAK56061.1"/>
    </source>
</evidence>
<dbReference type="HOGENOM" id="CLU_036186_0_0_0"/>
<name>A0A081BUQ6_VECG1</name>
<keyword evidence="2" id="KW-1185">Reference proteome</keyword>
<dbReference type="InterPro" id="IPR039498">
    <property type="entry name" value="NTP_transf_5"/>
</dbReference>
<reference evidence="1 2" key="1">
    <citation type="journal article" date="2015" name="PeerJ">
        <title>First genomic representation of candidate bacterial phylum KSB3 points to enhanced environmental sensing as a trigger of wastewater bulking.</title>
        <authorList>
            <person name="Sekiguchi Y."/>
            <person name="Ohashi A."/>
            <person name="Parks D.H."/>
            <person name="Yamauchi T."/>
            <person name="Tyson G.W."/>
            <person name="Hugenholtz P."/>
        </authorList>
    </citation>
    <scope>NUCLEOTIDE SEQUENCE [LARGE SCALE GENOMIC DNA]</scope>
</reference>
<dbReference type="Proteomes" id="UP000030661">
    <property type="component" value="Unassembled WGS sequence"/>
</dbReference>
<accession>A0A081BUQ6</accession>
<gene>
    <name evidence="1" type="ORF">U27_03023</name>
</gene>
<proteinExistence type="predicted"/>
<protein>
    <recommendedName>
        <fullName evidence="3">Nucleotidyltransferase family protein</fullName>
    </recommendedName>
</protein>
<evidence type="ECO:0008006" key="3">
    <source>
        <dbReference type="Google" id="ProtNLM"/>
    </source>
</evidence>
<dbReference type="Pfam" id="PF14907">
    <property type="entry name" value="NTP_transf_5"/>
    <property type="match status" value="1"/>
</dbReference>
<sequence>MTYSKEQEFLLLAVQRSLCEDERQRRERLCAEALDWQYIQRQAAFHRIGPLIYHHCFSQANQGDHIPSEVRQYFQDAYQQTYLQNRLLYQQLNLLLPEFEKHNCRPIVLKGIFLAKYIYQNIALRPMHDIDLLLQQQDANTAVQILKNAGYSNILNHIVFLSDWHQFQEDRIFRELESQGFHLPIFIKKLGAFNVCVELHHHITPILDAQQIDSMPVSGFNGPVRTLSPEYFLLHLCFHVYNHFQKESSSYLLWYYDIVEFIHTYYFQDSSMSWKRFLVLCQQIQIEEEVFRSLAIVHTLFKVAVPEKVLTFPWDFQELLIHIFSEPKPNPEVSMLRSVLAQRKSFGLRYLWDCLFPSKAFLVARYNIRPRWLVYLYYPVRLFKALSRGGRLIKVLFTNDDKNVKKRM</sequence>
<evidence type="ECO:0000313" key="2">
    <source>
        <dbReference type="Proteomes" id="UP000030661"/>
    </source>
</evidence>